<evidence type="ECO:0000313" key="1">
    <source>
        <dbReference type="EMBL" id="CAF5108117.1"/>
    </source>
</evidence>
<dbReference type="AlphaFoldDB" id="A0A8S3F7B1"/>
<dbReference type="Proteomes" id="UP000681967">
    <property type="component" value="Unassembled WGS sequence"/>
</dbReference>
<dbReference type="Proteomes" id="UP000681720">
    <property type="component" value="Unassembled WGS sequence"/>
</dbReference>
<proteinExistence type="predicted"/>
<dbReference type="SUPFAM" id="SSF50978">
    <property type="entry name" value="WD40 repeat-like"/>
    <property type="match status" value="1"/>
</dbReference>
<dbReference type="Proteomes" id="UP000676336">
    <property type="component" value="Unassembled WGS sequence"/>
</dbReference>
<protein>
    <submittedName>
        <fullName evidence="1">Uncharacterized protein</fullName>
    </submittedName>
</protein>
<dbReference type="EMBL" id="CAJOBJ010340602">
    <property type="protein sequence ID" value="CAF5194590.1"/>
    <property type="molecule type" value="Genomic_DNA"/>
</dbReference>
<gene>
    <name evidence="1" type="ORF">BYL167_LOCUS65293</name>
    <name evidence="3" type="ORF">GIL414_LOCUS74334</name>
    <name evidence="2" type="ORF">SMN809_LOCUS72941</name>
</gene>
<evidence type="ECO:0000313" key="3">
    <source>
        <dbReference type="EMBL" id="CAF5194590.1"/>
    </source>
</evidence>
<organism evidence="1 4">
    <name type="scientific">Rotaria magnacalcarata</name>
    <dbReference type="NCBI Taxonomy" id="392030"/>
    <lineage>
        <taxon>Eukaryota</taxon>
        <taxon>Metazoa</taxon>
        <taxon>Spiralia</taxon>
        <taxon>Gnathifera</taxon>
        <taxon>Rotifera</taxon>
        <taxon>Eurotatoria</taxon>
        <taxon>Bdelloidea</taxon>
        <taxon>Philodinida</taxon>
        <taxon>Philodinidae</taxon>
        <taxon>Rotaria</taxon>
    </lineage>
</organism>
<sequence>YDFQFPSFQLLKYISKLKLIIGYSNNKLYLLSNRNGHLKYLTSINCAGVARRIIYDKTTRDIIYVGGDKGFFVRWYLIRDGSGYDLKLGEQLKSASINRQHNIIDMKLDPITHKLFIIGHKGCLIFDTLLNRETANVLSAHGAPVTCANIYGSSILMGFSDGVMKIFEIGTESIPVRYQLQVQQAEIRS</sequence>
<comment type="caution">
    <text evidence="1">The sequence shown here is derived from an EMBL/GenBank/DDBJ whole genome shotgun (WGS) entry which is preliminary data.</text>
</comment>
<dbReference type="EMBL" id="CAJOBI010326817">
    <property type="protein sequence ID" value="CAF5192998.1"/>
    <property type="molecule type" value="Genomic_DNA"/>
</dbReference>
<dbReference type="InterPro" id="IPR036322">
    <property type="entry name" value="WD40_repeat_dom_sf"/>
</dbReference>
<evidence type="ECO:0000313" key="2">
    <source>
        <dbReference type="EMBL" id="CAF5192998.1"/>
    </source>
</evidence>
<reference evidence="1" key="1">
    <citation type="submission" date="2021-02" db="EMBL/GenBank/DDBJ databases">
        <authorList>
            <person name="Nowell W R."/>
        </authorList>
    </citation>
    <scope>NUCLEOTIDE SEQUENCE</scope>
</reference>
<feature type="non-terminal residue" evidence="1">
    <location>
        <position position="189"/>
    </location>
</feature>
<name>A0A8S3F7B1_9BILA</name>
<dbReference type="EMBL" id="CAJOBH010240689">
    <property type="protein sequence ID" value="CAF5108117.1"/>
    <property type="molecule type" value="Genomic_DNA"/>
</dbReference>
<evidence type="ECO:0000313" key="4">
    <source>
        <dbReference type="Proteomes" id="UP000681967"/>
    </source>
</evidence>
<accession>A0A8S3F7B1</accession>
<feature type="non-terminal residue" evidence="1">
    <location>
        <position position="1"/>
    </location>
</feature>